<dbReference type="PANTHER" id="PTHR35133:SF1">
    <property type="entry name" value="PROTEIN EFFECTOR OF TRANSCRIPTION 2-RELATED"/>
    <property type="match status" value="1"/>
</dbReference>
<dbReference type="Proteomes" id="UP000729402">
    <property type="component" value="Unassembled WGS sequence"/>
</dbReference>
<reference evidence="2" key="2">
    <citation type="submission" date="2021-02" db="EMBL/GenBank/DDBJ databases">
        <authorList>
            <person name="Kimball J.A."/>
            <person name="Haas M.W."/>
            <person name="Macchietto M."/>
            <person name="Kono T."/>
            <person name="Duquette J."/>
            <person name="Shao M."/>
        </authorList>
    </citation>
    <scope>NUCLEOTIDE SEQUENCE</scope>
    <source>
        <tissue evidence="2">Fresh leaf tissue</tissue>
    </source>
</reference>
<protein>
    <submittedName>
        <fullName evidence="2">Uncharacterized protein</fullName>
    </submittedName>
</protein>
<keyword evidence="3" id="KW-1185">Reference proteome</keyword>
<evidence type="ECO:0000313" key="3">
    <source>
        <dbReference type="Proteomes" id="UP000729402"/>
    </source>
</evidence>
<dbReference type="EMBL" id="JAAALK010000079">
    <property type="protein sequence ID" value="KAG8099526.1"/>
    <property type="molecule type" value="Genomic_DNA"/>
</dbReference>
<organism evidence="2 3">
    <name type="scientific">Zizania palustris</name>
    <name type="common">Northern wild rice</name>
    <dbReference type="NCBI Taxonomy" id="103762"/>
    <lineage>
        <taxon>Eukaryota</taxon>
        <taxon>Viridiplantae</taxon>
        <taxon>Streptophyta</taxon>
        <taxon>Embryophyta</taxon>
        <taxon>Tracheophyta</taxon>
        <taxon>Spermatophyta</taxon>
        <taxon>Magnoliopsida</taxon>
        <taxon>Liliopsida</taxon>
        <taxon>Poales</taxon>
        <taxon>Poaceae</taxon>
        <taxon>BOP clade</taxon>
        <taxon>Oryzoideae</taxon>
        <taxon>Oryzeae</taxon>
        <taxon>Zizaniinae</taxon>
        <taxon>Zizania</taxon>
    </lineage>
</organism>
<name>A0A8J5WXB2_ZIZPA</name>
<evidence type="ECO:0000256" key="1">
    <source>
        <dbReference type="SAM" id="MobiDB-lite"/>
    </source>
</evidence>
<dbReference type="InterPro" id="IPR038909">
    <property type="entry name" value="Effector_transcript"/>
</dbReference>
<dbReference type="GO" id="GO:0006355">
    <property type="term" value="P:regulation of DNA-templated transcription"/>
    <property type="evidence" value="ECO:0007669"/>
    <property type="project" value="InterPro"/>
</dbReference>
<accession>A0A8J5WXB2</accession>
<sequence length="475" mass="52442">MCLCYYANKQMDNKKEAEKTEAQLLRVFDYAWNKIQNGACRRDEILIKLEQGASNHRSSLLSRVRQLKQEMFREKAGIKINRSGSADISSGFMKNMLPSIRTFVGFRPQLVKADDNVDKEIGIQWKNKSEGNSCGNRQACRRSEGYKVKKVDVIKRRNVPARDSSTVCGGMLEDGSSCLEAPVQGRKRCELHKGRRLGKITVNPKGSSYSYSCQVEIPIGESIPALTENESDLDKAQQTGGLLSKLLPATVKESSRPWNSFESREMKTGEPHTEDGTHETSGDVDFCEAKNNDSCNNKVILGSQECRLHNDCKAAPSSGLIDLLQNEENLHIMAGGKLCGDGSSQAEYQSLENQPSGRMWFELLKAQKLTRSCSSKGPGWQRRVTDDAATICGVETDTGFCKTTPMAGRKRCDEHQGIKVTDASSVPFSRSSGWPSICGARASDGSPCKNQPIAGRKRCAVHKGQRACRTPQSIE</sequence>
<evidence type="ECO:0000313" key="2">
    <source>
        <dbReference type="EMBL" id="KAG8099526.1"/>
    </source>
</evidence>
<reference evidence="2" key="1">
    <citation type="journal article" date="2021" name="bioRxiv">
        <title>Whole Genome Assembly and Annotation of Northern Wild Rice, Zizania palustris L., Supports a Whole Genome Duplication in the Zizania Genus.</title>
        <authorList>
            <person name="Haas M."/>
            <person name="Kono T."/>
            <person name="Macchietto M."/>
            <person name="Millas R."/>
            <person name="McGilp L."/>
            <person name="Shao M."/>
            <person name="Duquette J."/>
            <person name="Hirsch C.N."/>
            <person name="Kimball J."/>
        </authorList>
    </citation>
    <scope>NUCLEOTIDE SEQUENCE</scope>
    <source>
        <tissue evidence="2">Fresh leaf tissue</tissue>
    </source>
</reference>
<proteinExistence type="predicted"/>
<comment type="caution">
    <text evidence="2">The sequence shown here is derived from an EMBL/GenBank/DDBJ whole genome shotgun (WGS) entry which is preliminary data.</text>
</comment>
<gene>
    <name evidence="2" type="ORF">GUJ93_ZPchr0013g34121</name>
</gene>
<dbReference type="PANTHER" id="PTHR35133">
    <property type="entry name" value="PROTEIN EFFECTOR OF TRANSCRIPTION 2-RELATED"/>
    <property type="match status" value="1"/>
</dbReference>
<feature type="compositionally biased region" description="Basic and acidic residues" evidence="1">
    <location>
        <begin position="262"/>
        <end position="281"/>
    </location>
</feature>
<dbReference type="OrthoDB" id="1922121at2759"/>
<dbReference type="AlphaFoldDB" id="A0A8J5WXB2"/>
<feature type="region of interest" description="Disordered" evidence="1">
    <location>
        <begin position="254"/>
        <end position="281"/>
    </location>
</feature>
<dbReference type="GO" id="GO:0003677">
    <property type="term" value="F:DNA binding"/>
    <property type="evidence" value="ECO:0007669"/>
    <property type="project" value="InterPro"/>
</dbReference>
<dbReference type="Pfam" id="PF19239">
    <property type="entry name" value="GIY_YIG_domain"/>
    <property type="match status" value="1"/>
</dbReference>